<dbReference type="EMBL" id="CH940648">
    <property type="protein sequence ID" value="KRF79789.1"/>
    <property type="molecule type" value="Genomic_DNA"/>
</dbReference>
<evidence type="ECO:0000313" key="2">
    <source>
        <dbReference type="EMBL" id="KRF79789.1"/>
    </source>
</evidence>
<keyword evidence="3" id="KW-1185">Reference proteome</keyword>
<organism evidence="2 3">
    <name type="scientific">Drosophila virilis</name>
    <name type="common">Fruit fly</name>
    <dbReference type="NCBI Taxonomy" id="7244"/>
    <lineage>
        <taxon>Eukaryota</taxon>
        <taxon>Metazoa</taxon>
        <taxon>Ecdysozoa</taxon>
        <taxon>Arthropoda</taxon>
        <taxon>Hexapoda</taxon>
        <taxon>Insecta</taxon>
        <taxon>Pterygota</taxon>
        <taxon>Neoptera</taxon>
        <taxon>Endopterygota</taxon>
        <taxon>Diptera</taxon>
        <taxon>Brachycera</taxon>
        <taxon>Muscomorpha</taxon>
        <taxon>Ephydroidea</taxon>
        <taxon>Drosophilidae</taxon>
        <taxon>Drosophila</taxon>
    </lineage>
</organism>
<gene>
    <name evidence="2" type="primary">Dvir\GJ21860</name>
    <name evidence="2" type="ORF">Dvir_GJ21860</name>
</gene>
<reference evidence="2 3" key="1">
    <citation type="journal article" date="2007" name="Nature">
        <title>Evolution of genes and genomes on the Drosophila phylogeny.</title>
        <authorList>
            <consortium name="Drosophila 12 Genomes Consortium"/>
            <person name="Clark A.G."/>
            <person name="Eisen M.B."/>
            <person name="Smith D.R."/>
            <person name="Bergman C.M."/>
            <person name="Oliver B."/>
            <person name="Markow T.A."/>
            <person name="Kaufman T.C."/>
            <person name="Kellis M."/>
            <person name="Gelbart W."/>
            <person name="Iyer V.N."/>
            <person name="Pollard D.A."/>
            <person name="Sackton T.B."/>
            <person name="Larracuente A.M."/>
            <person name="Singh N.D."/>
            <person name="Abad J.P."/>
            <person name="Abt D.N."/>
            <person name="Adryan B."/>
            <person name="Aguade M."/>
            <person name="Akashi H."/>
            <person name="Anderson W.W."/>
            <person name="Aquadro C.F."/>
            <person name="Ardell D.H."/>
            <person name="Arguello R."/>
            <person name="Artieri C.G."/>
            <person name="Barbash D.A."/>
            <person name="Barker D."/>
            <person name="Barsanti P."/>
            <person name="Batterham P."/>
            <person name="Batzoglou S."/>
            <person name="Begun D."/>
            <person name="Bhutkar A."/>
            <person name="Blanco E."/>
            <person name="Bosak S.A."/>
            <person name="Bradley R.K."/>
            <person name="Brand A.D."/>
            <person name="Brent M.R."/>
            <person name="Brooks A.N."/>
            <person name="Brown R.H."/>
            <person name="Butlin R.K."/>
            <person name="Caggese C."/>
            <person name="Calvi B.R."/>
            <person name="Bernardo de Carvalho A."/>
            <person name="Caspi A."/>
            <person name="Castrezana S."/>
            <person name="Celniker S.E."/>
            <person name="Chang J.L."/>
            <person name="Chapple C."/>
            <person name="Chatterji S."/>
            <person name="Chinwalla A."/>
            <person name="Civetta A."/>
            <person name="Clifton S.W."/>
            <person name="Comeron J.M."/>
            <person name="Costello J.C."/>
            <person name="Coyne J.A."/>
            <person name="Daub J."/>
            <person name="David R.G."/>
            <person name="Delcher A.L."/>
            <person name="Delehaunty K."/>
            <person name="Do C.B."/>
            <person name="Ebling H."/>
            <person name="Edwards K."/>
            <person name="Eickbush T."/>
            <person name="Evans J.D."/>
            <person name="Filipski A."/>
            <person name="Findeiss S."/>
            <person name="Freyhult E."/>
            <person name="Fulton L."/>
            <person name="Fulton R."/>
            <person name="Garcia A.C."/>
            <person name="Gardiner A."/>
            <person name="Garfield D.A."/>
            <person name="Garvin B.E."/>
            <person name="Gibson G."/>
            <person name="Gilbert D."/>
            <person name="Gnerre S."/>
            <person name="Godfrey J."/>
            <person name="Good R."/>
            <person name="Gotea V."/>
            <person name="Gravely B."/>
            <person name="Greenberg A.J."/>
            <person name="Griffiths-Jones S."/>
            <person name="Gross S."/>
            <person name="Guigo R."/>
            <person name="Gustafson E.A."/>
            <person name="Haerty W."/>
            <person name="Hahn M.W."/>
            <person name="Halligan D.L."/>
            <person name="Halpern A.L."/>
            <person name="Halter G.M."/>
            <person name="Han M.V."/>
            <person name="Heger A."/>
            <person name="Hillier L."/>
            <person name="Hinrichs A.S."/>
            <person name="Holmes I."/>
            <person name="Hoskins R.A."/>
            <person name="Hubisz M.J."/>
            <person name="Hultmark D."/>
            <person name="Huntley M.A."/>
            <person name="Jaffe D.B."/>
            <person name="Jagadeeshan S."/>
            <person name="Jeck W.R."/>
            <person name="Johnson J."/>
            <person name="Jones C.D."/>
            <person name="Jordan W.C."/>
            <person name="Karpen G.H."/>
            <person name="Kataoka E."/>
            <person name="Keightley P.D."/>
            <person name="Kheradpour P."/>
            <person name="Kirkness E.F."/>
            <person name="Koerich L.B."/>
            <person name="Kristiansen K."/>
            <person name="Kudrna D."/>
            <person name="Kulathinal R.J."/>
            <person name="Kumar S."/>
            <person name="Kwok R."/>
            <person name="Lander E."/>
            <person name="Langley C.H."/>
            <person name="Lapoint R."/>
            <person name="Lazzaro B.P."/>
            <person name="Lee S.J."/>
            <person name="Levesque L."/>
            <person name="Li R."/>
            <person name="Lin C.F."/>
            <person name="Lin M.F."/>
            <person name="Lindblad-Toh K."/>
            <person name="Llopart A."/>
            <person name="Long M."/>
            <person name="Low L."/>
            <person name="Lozovsky E."/>
            <person name="Lu J."/>
            <person name="Luo M."/>
            <person name="Machado C.A."/>
            <person name="Makalowski W."/>
            <person name="Marzo M."/>
            <person name="Matsuda M."/>
            <person name="Matzkin L."/>
            <person name="McAllister B."/>
            <person name="McBride C.S."/>
            <person name="McKernan B."/>
            <person name="McKernan K."/>
            <person name="Mendez-Lago M."/>
            <person name="Minx P."/>
            <person name="Mollenhauer M.U."/>
            <person name="Montooth K."/>
            <person name="Mount S.M."/>
            <person name="Mu X."/>
            <person name="Myers E."/>
            <person name="Negre B."/>
            <person name="Newfeld S."/>
            <person name="Nielsen R."/>
            <person name="Noor M.A."/>
            <person name="O'Grady P."/>
            <person name="Pachter L."/>
            <person name="Papaceit M."/>
            <person name="Parisi M.J."/>
            <person name="Parisi M."/>
            <person name="Parts L."/>
            <person name="Pedersen J.S."/>
            <person name="Pesole G."/>
            <person name="Phillippy A.M."/>
            <person name="Ponting C.P."/>
            <person name="Pop M."/>
            <person name="Porcelli D."/>
            <person name="Powell J.R."/>
            <person name="Prohaska S."/>
            <person name="Pruitt K."/>
            <person name="Puig M."/>
            <person name="Quesneville H."/>
            <person name="Ram K.R."/>
            <person name="Rand D."/>
            <person name="Rasmussen M.D."/>
            <person name="Reed L.K."/>
            <person name="Reenan R."/>
            <person name="Reily A."/>
            <person name="Remington K.A."/>
            <person name="Rieger T.T."/>
            <person name="Ritchie M.G."/>
            <person name="Robin C."/>
            <person name="Rogers Y.H."/>
            <person name="Rohde C."/>
            <person name="Rozas J."/>
            <person name="Rubenfield M.J."/>
            <person name="Ruiz A."/>
            <person name="Russo S."/>
            <person name="Salzberg S.L."/>
            <person name="Sanchez-Gracia A."/>
            <person name="Saranga D.J."/>
            <person name="Sato H."/>
            <person name="Schaeffer S.W."/>
            <person name="Schatz M.C."/>
            <person name="Schlenke T."/>
            <person name="Schwartz R."/>
            <person name="Segarra C."/>
            <person name="Singh R.S."/>
            <person name="Sirot L."/>
            <person name="Sirota M."/>
            <person name="Sisneros N.B."/>
            <person name="Smith C.D."/>
            <person name="Smith T.F."/>
            <person name="Spieth J."/>
            <person name="Stage D.E."/>
            <person name="Stark A."/>
            <person name="Stephan W."/>
            <person name="Strausberg R.L."/>
            <person name="Strempel S."/>
            <person name="Sturgill D."/>
            <person name="Sutton G."/>
            <person name="Sutton G.G."/>
            <person name="Tao W."/>
            <person name="Teichmann S."/>
            <person name="Tobari Y.N."/>
            <person name="Tomimura Y."/>
            <person name="Tsolas J.M."/>
            <person name="Valente V.L."/>
            <person name="Venter E."/>
            <person name="Venter J.C."/>
            <person name="Vicario S."/>
            <person name="Vieira F.G."/>
            <person name="Vilella A.J."/>
            <person name="Villasante A."/>
            <person name="Walenz B."/>
            <person name="Wang J."/>
            <person name="Wasserman M."/>
            <person name="Watts T."/>
            <person name="Wilson D."/>
            <person name="Wilson R.K."/>
            <person name="Wing R.A."/>
            <person name="Wolfner M.F."/>
            <person name="Wong A."/>
            <person name="Wong G.K."/>
            <person name="Wu C.I."/>
            <person name="Wu G."/>
            <person name="Yamamoto D."/>
            <person name="Yang H.P."/>
            <person name="Yang S.P."/>
            <person name="Yorke J.A."/>
            <person name="Yoshida K."/>
            <person name="Zdobnov E."/>
            <person name="Zhang P."/>
            <person name="Zhang Y."/>
            <person name="Zimin A.V."/>
            <person name="Baldwin J."/>
            <person name="Abdouelleil A."/>
            <person name="Abdulkadir J."/>
            <person name="Abebe A."/>
            <person name="Abera B."/>
            <person name="Abreu J."/>
            <person name="Acer S.C."/>
            <person name="Aftuck L."/>
            <person name="Alexander A."/>
            <person name="An P."/>
            <person name="Anderson E."/>
            <person name="Anderson S."/>
            <person name="Arachi H."/>
            <person name="Azer M."/>
            <person name="Bachantsang P."/>
            <person name="Barry A."/>
            <person name="Bayul T."/>
            <person name="Berlin A."/>
            <person name="Bessette D."/>
            <person name="Bloom T."/>
            <person name="Blye J."/>
            <person name="Boguslavskiy L."/>
            <person name="Bonnet C."/>
            <person name="Boukhgalter B."/>
            <person name="Bourzgui I."/>
            <person name="Brown A."/>
            <person name="Cahill P."/>
            <person name="Channer S."/>
            <person name="Cheshatsang Y."/>
            <person name="Chuda L."/>
            <person name="Citroen M."/>
            <person name="Collymore A."/>
            <person name="Cooke P."/>
            <person name="Costello M."/>
            <person name="D'Aco K."/>
            <person name="Daza R."/>
            <person name="De Haan G."/>
            <person name="DeGray S."/>
            <person name="DeMaso C."/>
            <person name="Dhargay N."/>
            <person name="Dooley K."/>
            <person name="Dooley E."/>
            <person name="Doricent M."/>
            <person name="Dorje P."/>
            <person name="Dorjee K."/>
            <person name="Dupes A."/>
            <person name="Elong R."/>
            <person name="Falk J."/>
            <person name="Farina A."/>
            <person name="Faro S."/>
            <person name="Ferguson D."/>
            <person name="Fisher S."/>
            <person name="Foley C.D."/>
            <person name="Franke A."/>
            <person name="Friedrich D."/>
            <person name="Gadbois L."/>
            <person name="Gearin G."/>
            <person name="Gearin C.R."/>
            <person name="Giannoukos G."/>
            <person name="Goode T."/>
            <person name="Graham J."/>
            <person name="Grandbois E."/>
            <person name="Grewal S."/>
            <person name="Gyaltsen K."/>
            <person name="Hafez N."/>
            <person name="Hagos B."/>
            <person name="Hall J."/>
            <person name="Henson C."/>
            <person name="Hollinger A."/>
            <person name="Honan T."/>
            <person name="Huard M.D."/>
            <person name="Hughes L."/>
            <person name="Hurhula B."/>
            <person name="Husby M.E."/>
            <person name="Kamat A."/>
            <person name="Kanga B."/>
            <person name="Kashin S."/>
            <person name="Khazanovich D."/>
            <person name="Kisner P."/>
            <person name="Lance K."/>
            <person name="Lara M."/>
            <person name="Lee W."/>
            <person name="Lennon N."/>
            <person name="Letendre F."/>
            <person name="LeVine R."/>
            <person name="Lipovsky A."/>
            <person name="Liu X."/>
            <person name="Liu J."/>
            <person name="Liu S."/>
            <person name="Lokyitsang T."/>
            <person name="Lokyitsang Y."/>
            <person name="Lubonja R."/>
            <person name="Lui A."/>
            <person name="MacDonald P."/>
            <person name="Magnisalis V."/>
            <person name="Maru K."/>
            <person name="Matthews C."/>
            <person name="McCusker W."/>
            <person name="McDonough S."/>
            <person name="Mehta T."/>
            <person name="Meldrim J."/>
            <person name="Meneus L."/>
            <person name="Mihai O."/>
            <person name="Mihalev A."/>
            <person name="Mihova T."/>
            <person name="Mittelman R."/>
            <person name="Mlenga V."/>
            <person name="Montmayeur A."/>
            <person name="Mulrain L."/>
            <person name="Navidi A."/>
            <person name="Naylor J."/>
            <person name="Negash T."/>
            <person name="Nguyen T."/>
            <person name="Nguyen N."/>
            <person name="Nicol R."/>
            <person name="Norbu C."/>
            <person name="Norbu N."/>
            <person name="Novod N."/>
            <person name="O'Neill B."/>
            <person name="Osman S."/>
            <person name="Markiewicz E."/>
            <person name="Oyono O.L."/>
            <person name="Patti C."/>
            <person name="Phunkhang P."/>
            <person name="Pierre F."/>
            <person name="Priest M."/>
            <person name="Raghuraman S."/>
            <person name="Rege F."/>
            <person name="Reyes R."/>
            <person name="Rise C."/>
            <person name="Rogov P."/>
            <person name="Ross K."/>
            <person name="Ryan E."/>
            <person name="Settipalli S."/>
            <person name="Shea T."/>
            <person name="Sherpa N."/>
            <person name="Shi L."/>
            <person name="Shih D."/>
            <person name="Sparrow T."/>
            <person name="Spaulding J."/>
            <person name="Stalker J."/>
            <person name="Stange-Thomann N."/>
            <person name="Stavropoulos S."/>
            <person name="Stone C."/>
            <person name="Strader C."/>
            <person name="Tesfaye S."/>
            <person name="Thomson T."/>
            <person name="Thoulutsang Y."/>
            <person name="Thoulutsang D."/>
            <person name="Topham K."/>
            <person name="Topping I."/>
            <person name="Tsamla T."/>
            <person name="Vassiliev H."/>
            <person name="Vo A."/>
            <person name="Wangchuk T."/>
            <person name="Wangdi T."/>
            <person name="Weiand M."/>
            <person name="Wilkinson J."/>
            <person name="Wilson A."/>
            <person name="Yadav S."/>
            <person name="Young G."/>
            <person name="Yu Q."/>
            <person name="Zembek L."/>
            <person name="Zhong D."/>
            <person name="Zimmer A."/>
            <person name="Zwirko Z."/>
            <person name="Jaffe D.B."/>
            <person name="Alvarez P."/>
            <person name="Brockman W."/>
            <person name="Butler J."/>
            <person name="Chin C."/>
            <person name="Gnerre S."/>
            <person name="Grabherr M."/>
            <person name="Kleber M."/>
            <person name="Mauceli E."/>
            <person name="MacCallum I."/>
        </authorList>
    </citation>
    <scope>NUCLEOTIDE SEQUENCE [LARGE SCALE GENOMIC DNA]</scope>
    <source>
        <strain evidence="3">Tucson 15010-1051.87</strain>
    </source>
</reference>
<comment type="similarity">
    <text evidence="1">Belongs to the UPF0598 family.</text>
</comment>
<name>A0A0Q9W4A1_DROVI</name>
<dbReference type="InterPro" id="IPR028108">
    <property type="entry name" value="DUF4505"/>
</dbReference>
<protein>
    <submittedName>
        <fullName evidence="2">Uncharacterized protein, isoform B</fullName>
    </submittedName>
</protein>
<evidence type="ECO:0000313" key="3">
    <source>
        <dbReference type="Proteomes" id="UP000008792"/>
    </source>
</evidence>
<sequence length="226" mass="26290">MAGIAHMAVLQTKQLVNFKNVKFSWILRRSITSYTQGQSPEPRIREYFYYIDHDGMLFLDDAKMKNFTSCFKEKVFLKFFFSRLRLNESQRYQDFPYISLCGRERNYVRCDDTPIVFTDQLKKDACEVGDVLTYAHGGPDLSVPFEPQNLYMHPKSGRVYHPAWPKVGGIGLVRSKLAIELSQNFVFADGDKSPTHFNWHGTKLKLENEWINNCQRFGMNSQCESA</sequence>
<dbReference type="AlphaFoldDB" id="A0A0Q9W4A1"/>
<dbReference type="PANTHER" id="PTHR31449:SF3">
    <property type="entry name" value="UPF0598 PROTEIN C8ORF82"/>
    <property type="match status" value="1"/>
</dbReference>
<evidence type="ECO:0000256" key="1">
    <source>
        <dbReference type="ARBA" id="ARBA00006322"/>
    </source>
</evidence>
<dbReference type="Proteomes" id="UP000008792">
    <property type="component" value="Unassembled WGS sequence"/>
</dbReference>
<dbReference type="Pfam" id="PF14956">
    <property type="entry name" value="DUF4505"/>
    <property type="match status" value="1"/>
</dbReference>
<dbReference type="PANTHER" id="PTHR31449">
    <property type="entry name" value="UPF0598 PROTEIN C8ORF82"/>
    <property type="match status" value="1"/>
</dbReference>
<dbReference type="InParanoid" id="A0A0Q9W4A1"/>
<dbReference type="eggNOG" id="ENOG502R8EE">
    <property type="taxonomic scope" value="Eukaryota"/>
</dbReference>
<accession>A0A0Q9W4A1</accession>
<dbReference type="OrthoDB" id="10260024at2759"/>
<proteinExistence type="inferred from homology"/>